<accession>A0A369TBF7</accession>
<name>A0A369TBF7_9PROT</name>
<dbReference type="AlphaFoldDB" id="A0A369TBF7"/>
<dbReference type="EMBL" id="QPMH01000008">
    <property type="protein sequence ID" value="RDD61844.1"/>
    <property type="molecule type" value="Genomic_DNA"/>
</dbReference>
<dbReference type="InterPro" id="IPR032710">
    <property type="entry name" value="NTF2-like_dom_sf"/>
</dbReference>
<organism evidence="2 3">
    <name type="scientific">Ferruginivarius sediminum</name>
    <dbReference type="NCBI Taxonomy" id="2661937"/>
    <lineage>
        <taxon>Bacteria</taxon>
        <taxon>Pseudomonadati</taxon>
        <taxon>Pseudomonadota</taxon>
        <taxon>Alphaproteobacteria</taxon>
        <taxon>Rhodospirillales</taxon>
        <taxon>Rhodospirillaceae</taxon>
        <taxon>Ferruginivarius</taxon>
    </lineage>
</organism>
<dbReference type="Gene3D" id="3.10.450.50">
    <property type="match status" value="1"/>
</dbReference>
<keyword evidence="3" id="KW-1185">Reference proteome</keyword>
<dbReference type="Proteomes" id="UP000253941">
    <property type="component" value="Unassembled WGS sequence"/>
</dbReference>
<comment type="caution">
    <text evidence="2">The sequence shown here is derived from an EMBL/GenBank/DDBJ whole genome shotgun (WGS) entry which is preliminary data.</text>
</comment>
<sequence>MGFGWGIAVDAADRNTGQLTEAAFQAWLEGYKAAWENGDPDAVTALFAGDAAYRETPFRPAMQGRDEIRDYWRAGAQDAQREVSFGYEIWAVSGAVGICRWWARFQRVKDGERVELDGVFRCVFGESGEGVPLCRSLEEWWHRRTL</sequence>
<feature type="domain" description="SnoaL-like" evidence="1">
    <location>
        <begin position="30"/>
        <end position="126"/>
    </location>
</feature>
<protein>
    <submittedName>
        <fullName evidence="2">Nuclear transport factor 2 family protein</fullName>
    </submittedName>
</protein>
<evidence type="ECO:0000259" key="1">
    <source>
        <dbReference type="Pfam" id="PF12680"/>
    </source>
</evidence>
<dbReference type="InterPro" id="IPR037401">
    <property type="entry name" value="SnoaL-like"/>
</dbReference>
<evidence type="ECO:0000313" key="3">
    <source>
        <dbReference type="Proteomes" id="UP000253941"/>
    </source>
</evidence>
<dbReference type="SUPFAM" id="SSF54427">
    <property type="entry name" value="NTF2-like"/>
    <property type="match status" value="1"/>
</dbReference>
<reference evidence="2 3" key="1">
    <citation type="submission" date="2018-07" db="EMBL/GenBank/DDBJ databases">
        <title>Venubactetium sediminum gen. nov., sp. nov., isolated from a marine solar saltern.</title>
        <authorList>
            <person name="Wang S."/>
        </authorList>
    </citation>
    <scope>NUCLEOTIDE SEQUENCE [LARGE SCALE GENOMIC DNA]</scope>
    <source>
        <strain evidence="2 3">WD2A32</strain>
    </source>
</reference>
<gene>
    <name evidence="2" type="ORF">DRB17_10115</name>
</gene>
<dbReference type="Pfam" id="PF12680">
    <property type="entry name" value="SnoaL_2"/>
    <property type="match status" value="1"/>
</dbReference>
<proteinExistence type="predicted"/>
<evidence type="ECO:0000313" key="2">
    <source>
        <dbReference type="EMBL" id="RDD61844.1"/>
    </source>
</evidence>